<keyword evidence="4 6" id="KW-0694">RNA-binding</keyword>
<dbReference type="GO" id="GO:0006398">
    <property type="term" value="P:mRNA 3'-end processing by stem-loop binding and cleavage"/>
    <property type="evidence" value="ECO:0007669"/>
    <property type="project" value="InterPro"/>
</dbReference>
<reference evidence="9 10" key="1">
    <citation type="submission" date="2024-02" db="EMBL/GenBank/DDBJ databases">
        <title>High-quality chromosome-scale genome assembly of Pensacola bahiagrass (Paspalum notatum Flugge var. saurae).</title>
        <authorList>
            <person name="Vega J.M."/>
            <person name="Podio M."/>
            <person name="Orjuela J."/>
            <person name="Siena L.A."/>
            <person name="Pessino S.C."/>
            <person name="Combes M.C."/>
            <person name="Mariac C."/>
            <person name="Albertini E."/>
            <person name="Pupilli F."/>
            <person name="Ortiz J.P.A."/>
            <person name="Leblanc O."/>
        </authorList>
    </citation>
    <scope>NUCLEOTIDE SEQUENCE [LARGE SCALE GENOMIC DNA]</scope>
    <source>
        <strain evidence="9">R1</strain>
        <tissue evidence="9">Leaf</tissue>
    </source>
</reference>
<accession>A0AAQ3T126</accession>
<dbReference type="InterPro" id="IPR025069">
    <property type="entry name" value="Cpsf2_C"/>
</dbReference>
<keyword evidence="3 6" id="KW-0507">mRNA processing</keyword>
<dbReference type="FunFam" id="3.60.15.10:FF:000008">
    <property type="entry name" value="Cleavage and polyadenylation specificity factor subunit 2"/>
    <property type="match status" value="1"/>
</dbReference>
<evidence type="ECO:0000256" key="3">
    <source>
        <dbReference type="ARBA" id="ARBA00022664"/>
    </source>
</evidence>
<dbReference type="GO" id="GO:0005847">
    <property type="term" value="C:mRNA cleavage and polyadenylation specificity factor complex"/>
    <property type="evidence" value="ECO:0007669"/>
    <property type="project" value="InterPro"/>
</dbReference>
<keyword evidence="10" id="KW-1185">Reference proteome</keyword>
<keyword evidence="5 6" id="KW-0539">Nucleus</keyword>
<evidence type="ECO:0000256" key="5">
    <source>
        <dbReference type="ARBA" id="ARBA00023242"/>
    </source>
</evidence>
<evidence type="ECO:0000256" key="6">
    <source>
        <dbReference type="RuleBase" id="RU365006"/>
    </source>
</evidence>
<dbReference type="InterPro" id="IPR011108">
    <property type="entry name" value="RMMBL"/>
</dbReference>
<proteinExistence type="inferred from homology"/>
<dbReference type="InterPro" id="IPR022712">
    <property type="entry name" value="Beta_Casp"/>
</dbReference>
<evidence type="ECO:0000256" key="2">
    <source>
        <dbReference type="ARBA" id="ARBA00010624"/>
    </source>
</evidence>
<gene>
    <name evidence="9" type="ORF">U9M48_012843</name>
</gene>
<evidence type="ECO:0000259" key="7">
    <source>
        <dbReference type="SMART" id="SM00849"/>
    </source>
</evidence>
<protein>
    <recommendedName>
        <fullName evidence="6">Cleavage and polyadenylation specificity factor subunit 2</fullName>
    </recommendedName>
    <alternativeName>
        <fullName evidence="6">Cleavage and polyadenylation specificity factor 100 kDa subunit</fullName>
    </alternativeName>
</protein>
<comment type="subcellular location">
    <subcellularLocation>
        <location evidence="1 6">Nucleus</location>
    </subcellularLocation>
</comment>
<evidence type="ECO:0000256" key="1">
    <source>
        <dbReference type="ARBA" id="ARBA00004123"/>
    </source>
</evidence>
<feature type="domain" description="Metallo-beta-lactamase" evidence="7">
    <location>
        <begin position="132"/>
        <end position="337"/>
    </location>
</feature>
<dbReference type="CDD" id="cd16293">
    <property type="entry name" value="CPSF2-like_MBL-fold"/>
    <property type="match status" value="1"/>
</dbReference>
<dbReference type="Pfam" id="PF13299">
    <property type="entry name" value="CPSF100_C"/>
    <property type="match status" value="1"/>
</dbReference>
<feature type="domain" description="Beta-Casp" evidence="8">
    <location>
        <begin position="357"/>
        <end position="474"/>
    </location>
</feature>
<dbReference type="GO" id="GO:0003723">
    <property type="term" value="F:RNA binding"/>
    <property type="evidence" value="ECO:0007669"/>
    <property type="project" value="UniProtKB-KW"/>
</dbReference>
<dbReference type="Gene3D" id="3.60.15.10">
    <property type="entry name" value="Ribonuclease Z/Hydroxyacylglutathione hydrolase-like"/>
    <property type="match status" value="1"/>
</dbReference>
<dbReference type="Pfam" id="PF07521">
    <property type="entry name" value="RMMBL"/>
    <property type="match status" value="1"/>
</dbReference>
<comment type="similarity">
    <text evidence="2 6">Belongs to the metallo-beta-lactamase superfamily. RNA-metabolizing metallo-beta-lactamase-like family. CPSF2/YSH1 subfamily.</text>
</comment>
<dbReference type="SMART" id="SM00849">
    <property type="entry name" value="Lactamase_B"/>
    <property type="match status" value="1"/>
</dbReference>
<dbReference type="AlphaFoldDB" id="A0AAQ3T126"/>
<name>A0AAQ3T126_PASNO</name>
<dbReference type="PANTHER" id="PTHR45922">
    <property type="entry name" value="CLEAVAGE AND POLYADENYLATION SPECIFICITY FACTOR SUBUNIT 2"/>
    <property type="match status" value="1"/>
</dbReference>
<sequence>MTVEAWRLNMWSRGEHKAEHRSPELRTCGCSRRSCRGPPPRCGVLRACPLLSAAAGCAARLAYHLRGAWLLAARRRRRLADRRCPLARLLELGVRTVTATLAVELPPPPKGISGQMGTSVQVTPLSGAYGEGPLCYLLAVDGFRFLLDCGWTDLCDTSQLQPLAKVAPKIDAVLLSHPDMMHLGALPYAMKHLGLSAPVYATEPVFRLGLLTMYDHFLSRWQVSDFDLFTLDDVDAAFQNIVRLKYSQNYLLNDKGEGIVIAPHVAGHLLGGTVWKITKDGEDVVYAVDFNHRKERHLNGTVLGSFVRPAVLITDAYNALNNQGYRKKQDQDFIDSLVKVLVTGGSVLLPVDTAGRVLELLLILDTYWGERGLEYPIYFLTNVSTSTVDYVKSFLEWMGDQIAKSFESSRANAFLLKKVTLIINKEELEKLGDTPKVVLASMASLEVGFSHDIFVEMANEARNLVLFTEKGQVLWDTCSNASSGPTPKAVKVTMSKRIPLVGDELKAYEEEQERIKREEVLKASLIKEEEIKASHGSIAKTSDPMVIDASSSHKSANAGSHFGGNADILIDGFVPPSTSVAPMFPFFENTAEWDDFGEVINPDDYMLKQEEMDNLMLGSGDGLDGKIDDGSARLLLDSTPSKVISNEMTVQVKCSLIYMDFEGRSDGRSVKSVIGHVAPLKLVLVHGSAEATEHLKMHCAKTSDMHVYAPQIEETIDVTSDLCAYKVQLSEKLMSNIICKKLGEHEIAWVDAEVGKEDEKLILLPPSTTPAPHKPVLVGDLKLSDFKQFLENKGWQVEFTGGALRCGEHVTVRKIGDSSQKGSTGSQQIVIEGPLCEDYYKVRELLYAQFYLL</sequence>
<dbReference type="Pfam" id="PF10996">
    <property type="entry name" value="Beta-Casp"/>
    <property type="match status" value="1"/>
</dbReference>
<evidence type="ECO:0000313" key="9">
    <source>
        <dbReference type="EMBL" id="WVZ63189.1"/>
    </source>
</evidence>
<dbReference type="SUPFAM" id="SSF56281">
    <property type="entry name" value="Metallo-hydrolase/oxidoreductase"/>
    <property type="match status" value="1"/>
</dbReference>
<dbReference type="InterPro" id="IPR036866">
    <property type="entry name" value="RibonucZ/Hydroxyglut_hydro"/>
</dbReference>
<dbReference type="InterPro" id="IPR027075">
    <property type="entry name" value="CPSF2"/>
</dbReference>
<dbReference type="Proteomes" id="UP001341281">
    <property type="component" value="Chromosome 03"/>
</dbReference>
<organism evidence="9 10">
    <name type="scientific">Paspalum notatum var. saurae</name>
    <dbReference type="NCBI Taxonomy" id="547442"/>
    <lineage>
        <taxon>Eukaryota</taxon>
        <taxon>Viridiplantae</taxon>
        <taxon>Streptophyta</taxon>
        <taxon>Embryophyta</taxon>
        <taxon>Tracheophyta</taxon>
        <taxon>Spermatophyta</taxon>
        <taxon>Magnoliopsida</taxon>
        <taxon>Liliopsida</taxon>
        <taxon>Poales</taxon>
        <taxon>Poaceae</taxon>
        <taxon>PACMAD clade</taxon>
        <taxon>Panicoideae</taxon>
        <taxon>Andropogonodae</taxon>
        <taxon>Paspaleae</taxon>
        <taxon>Paspalinae</taxon>
        <taxon>Paspalum</taxon>
    </lineage>
</organism>
<dbReference type="SMART" id="SM01027">
    <property type="entry name" value="Beta-Casp"/>
    <property type="match status" value="1"/>
</dbReference>
<dbReference type="EMBL" id="CP144747">
    <property type="protein sequence ID" value="WVZ63189.1"/>
    <property type="molecule type" value="Genomic_DNA"/>
</dbReference>
<dbReference type="Pfam" id="PF16661">
    <property type="entry name" value="Lactamase_B_6"/>
    <property type="match status" value="1"/>
</dbReference>
<dbReference type="InterPro" id="IPR035639">
    <property type="entry name" value="CPSF2_MBL"/>
</dbReference>
<dbReference type="InterPro" id="IPR001279">
    <property type="entry name" value="Metallo-B-lactamas"/>
</dbReference>
<evidence type="ECO:0000259" key="8">
    <source>
        <dbReference type="SMART" id="SM01027"/>
    </source>
</evidence>
<evidence type="ECO:0000256" key="4">
    <source>
        <dbReference type="ARBA" id="ARBA00022884"/>
    </source>
</evidence>
<dbReference type="PANTHER" id="PTHR45922:SF1">
    <property type="entry name" value="CLEAVAGE AND POLYADENYLATION SPECIFICITY FACTOR SUBUNIT 2"/>
    <property type="match status" value="1"/>
</dbReference>
<evidence type="ECO:0000313" key="10">
    <source>
        <dbReference type="Proteomes" id="UP001341281"/>
    </source>
</evidence>